<evidence type="ECO:0000313" key="2">
    <source>
        <dbReference type="EMBL" id="GFY41815.1"/>
    </source>
</evidence>
<reference evidence="3" key="1">
    <citation type="submission" date="2020-08" db="EMBL/GenBank/DDBJ databases">
        <title>Multicomponent nature underlies the extraordinary mechanical properties of spider dragline silk.</title>
        <authorList>
            <person name="Kono N."/>
            <person name="Nakamura H."/>
            <person name="Mori M."/>
            <person name="Yoshida Y."/>
            <person name="Ohtoshi R."/>
            <person name="Malay A.D."/>
            <person name="Moran D.A.P."/>
            <person name="Tomita M."/>
            <person name="Numata K."/>
            <person name="Arakawa K."/>
        </authorList>
    </citation>
    <scope>NUCLEOTIDE SEQUENCE</scope>
</reference>
<evidence type="ECO:0000313" key="4">
    <source>
        <dbReference type="Proteomes" id="UP000886998"/>
    </source>
</evidence>
<keyword evidence="4" id="KW-1185">Reference proteome</keyword>
<comment type="caution">
    <text evidence="3">The sequence shown here is derived from an EMBL/GenBank/DDBJ whole genome shotgun (WGS) entry which is preliminary data.</text>
</comment>
<dbReference type="OrthoDB" id="6416936at2759"/>
<organism evidence="3 4">
    <name type="scientific">Trichonephila inaurata madagascariensis</name>
    <dbReference type="NCBI Taxonomy" id="2747483"/>
    <lineage>
        <taxon>Eukaryota</taxon>
        <taxon>Metazoa</taxon>
        <taxon>Ecdysozoa</taxon>
        <taxon>Arthropoda</taxon>
        <taxon>Chelicerata</taxon>
        <taxon>Arachnida</taxon>
        <taxon>Araneae</taxon>
        <taxon>Araneomorphae</taxon>
        <taxon>Entelegynae</taxon>
        <taxon>Araneoidea</taxon>
        <taxon>Nephilidae</taxon>
        <taxon>Trichonephila</taxon>
        <taxon>Trichonephila inaurata</taxon>
    </lineage>
</organism>
<feature type="domain" description="Neurotransmitter-gated ion-channel ligand-binding" evidence="1">
    <location>
        <begin position="1"/>
        <end position="79"/>
    </location>
</feature>
<dbReference type="GO" id="GO:0005230">
    <property type="term" value="F:extracellular ligand-gated monoatomic ion channel activity"/>
    <property type="evidence" value="ECO:0007669"/>
    <property type="project" value="InterPro"/>
</dbReference>
<name>A0A8X7CTA9_9ARAC</name>
<proteinExistence type="predicted"/>
<dbReference type="SUPFAM" id="SSF63712">
    <property type="entry name" value="Nicotinic receptor ligand binding domain-like"/>
    <property type="match status" value="1"/>
</dbReference>
<gene>
    <name evidence="3" type="primary">Glra2_3</name>
    <name evidence="3" type="ORF">TNIN_218491</name>
    <name evidence="2" type="ORF">TNIN_22451</name>
</gene>
<evidence type="ECO:0000259" key="1">
    <source>
        <dbReference type="Pfam" id="PF02931"/>
    </source>
</evidence>
<dbReference type="Pfam" id="PF02931">
    <property type="entry name" value="Neur_chan_LBD"/>
    <property type="match status" value="1"/>
</dbReference>
<dbReference type="Gene3D" id="2.70.170.10">
    <property type="entry name" value="Neurotransmitter-gated ion-channel ligand-binding domain"/>
    <property type="match status" value="1"/>
</dbReference>
<dbReference type="EMBL" id="BMAV01002695">
    <property type="protein sequence ID" value="GFY41815.1"/>
    <property type="molecule type" value="Genomic_DNA"/>
</dbReference>
<dbReference type="AlphaFoldDB" id="A0A8X7CTA9"/>
<protein>
    <submittedName>
        <fullName evidence="3">Glycine receptor subunit alpha-2</fullName>
    </submittedName>
</protein>
<evidence type="ECO:0000313" key="3">
    <source>
        <dbReference type="EMBL" id="GFY78080.1"/>
    </source>
</evidence>
<dbReference type="EMBL" id="BMAV01022816">
    <property type="protein sequence ID" value="GFY78080.1"/>
    <property type="molecule type" value="Genomic_DNA"/>
</dbReference>
<accession>A0A8X7CTA9</accession>
<dbReference type="GO" id="GO:0016020">
    <property type="term" value="C:membrane"/>
    <property type="evidence" value="ECO:0007669"/>
    <property type="project" value="InterPro"/>
</dbReference>
<dbReference type="InterPro" id="IPR006202">
    <property type="entry name" value="Neur_chan_lig-bd"/>
</dbReference>
<keyword evidence="3" id="KW-0675">Receptor</keyword>
<dbReference type="InterPro" id="IPR036734">
    <property type="entry name" value="Neur_chan_lig-bd_sf"/>
</dbReference>
<sequence>MDVVVRQIWEDNRLIYPEHRSRGLNKIMLSASWGNDIWTPDIWFKNALNTKLQQWVLPSVFYCLMSNKTVYFSGRLVFHIM</sequence>
<dbReference type="Proteomes" id="UP000886998">
    <property type="component" value="Unassembled WGS sequence"/>
</dbReference>